<sequence length="43" mass="5104">MFYHVTAVVWSDDDEDETADKIESLLFGRFDDVPFVEIEPLRR</sequence>
<dbReference type="EMBL" id="KT206225">
    <property type="protein sequence ID" value="ALA48164.1"/>
    <property type="molecule type" value="Genomic_DNA"/>
</dbReference>
<evidence type="ECO:0000313" key="1">
    <source>
        <dbReference type="EMBL" id="ALA48164.1"/>
    </source>
</evidence>
<reference evidence="1 2" key="1">
    <citation type="journal article" date="2016" name="Arch. Virol.">
        <title>Genome sequence of a cluster A13 mycobacteriophage detected in Mycobacterium phlei over a half century ago.</title>
        <authorList>
            <person name="Marton S."/>
            <person name="Feher E."/>
            <person name="Horvath B."/>
            <person name="Haber K."/>
            <person name="Somogyi P."/>
            <person name="Minarovits J."/>
            <person name="Banyai K."/>
        </authorList>
    </citation>
    <scope>NUCLEOTIDE SEQUENCE [LARGE SCALE GENOMIC DNA]</scope>
</reference>
<dbReference type="KEGG" id="vg:26517098"/>
<dbReference type="GeneID" id="26517098"/>
<name>A0A0N9BDR8_9CAUD</name>
<keyword evidence="2" id="KW-1185">Reference proteome</keyword>
<proteinExistence type="predicted"/>
<dbReference type="Proteomes" id="UP000203948">
    <property type="component" value="Segment"/>
</dbReference>
<accession>A0A0N9BDR8</accession>
<organism evidence="1 2">
    <name type="scientific">Mycobacterium phage Phlei</name>
    <dbReference type="NCBI Taxonomy" id="1690684"/>
    <lineage>
        <taxon>Viruses</taxon>
        <taxon>Duplodnaviria</taxon>
        <taxon>Heunggongvirae</taxon>
        <taxon>Uroviricota</taxon>
        <taxon>Caudoviricetes</taxon>
        <taxon>Phleivirus</taxon>
        <taxon>Phleivirus Phlei</taxon>
    </lineage>
</organism>
<protein>
    <submittedName>
        <fullName evidence="1">Uncharacterized protein</fullName>
    </submittedName>
</protein>
<evidence type="ECO:0000313" key="2">
    <source>
        <dbReference type="Proteomes" id="UP000203948"/>
    </source>
</evidence>
<dbReference type="RefSeq" id="YP_009188045.1">
    <property type="nucleotide sequence ID" value="NC_028662.1"/>
</dbReference>